<reference evidence="1" key="2">
    <citation type="journal article" date="2015" name="Data Brief">
        <title>Shoot transcriptome of the giant reed, Arundo donax.</title>
        <authorList>
            <person name="Barrero R.A."/>
            <person name="Guerrero F.D."/>
            <person name="Moolhuijzen P."/>
            <person name="Goolsby J.A."/>
            <person name="Tidwell J."/>
            <person name="Bellgard S.E."/>
            <person name="Bellgard M.I."/>
        </authorList>
    </citation>
    <scope>NUCLEOTIDE SEQUENCE</scope>
    <source>
        <tissue evidence="1">Shoot tissue taken approximately 20 cm above the soil surface</tissue>
    </source>
</reference>
<proteinExistence type="predicted"/>
<accession>A0A0A9FGI0</accession>
<evidence type="ECO:0000313" key="1">
    <source>
        <dbReference type="EMBL" id="JAE10349.1"/>
    </source>
</evidence>
<protein>
    <submittedName>
        <fullName evidence="1">Uncharacterized protein</fullName>
    </submittedName>
</protein>
<dbReference type="EMBL" id="GBRH01187547">
    <property type="protein sequence ID" value="JAE10349.1"/>
    <property type="molecule type" value="Transcribed_RNA"/>
</dbReference>
<sequence length="34" mass="3714">MTTGVLRIFSLELQSLSSPTCSQQTAYSNIQCCC</sequence>
<reference evidence="1" key="1">
    <citation type="submission" date="2014-09" db="EMBL/GenBank/DDBJ databases">
        <authorList>
            <person name="Magalhaes I.L.F."/>
            <person name="Oliveira U."/>
            <person name="Santos F.R."/>
            <person name="Vidigal T.H.D.A."/>
            <person name="Brescovit A.D."/>
            <person name="Santos A.J."/>
        </authorList>
    </citation>
    <scope>NUCLEOTIDE SEQUENCE</scope>
    <source>
        <tissue evidence="1">Shoot tissue taken approximately 20 cm above the soil surface</tissue>
    </source>
</reference>
<organism evidence="1">
    <name type="scientific">Arundo donax</name>
    <name type="common">Giant reed</name>
    <name type="synonym">Donax arundinaceus</name>
    <dbReference type="NCBI Taxonomy" id="35708"/>
    <lineage>
        <taxon>Eukaryota</taxon>
        <taxon>Viridiplantae</taxon>
        <taxon>Streptophyta</taxon>
        <taxon>Embryophyta</taxon>
        <taxon>Tracheophyta</taxon>
        <taxon>Spermatophyta</taxon>
        <taxon>Magnoliopsida</taxon>
        <taxon>Liliopsida</taxon>
        <taxon>Poales</taxon>
        <taxon>Poaceae</taxon>
        <taxon>PACMAD clade</taxon>
        <taxon>Arundinoideae</taxon>
        <taxon>Arundineae</taxon>
        <taxon>Arundo</taxon>
    </lineage>
</organism>
<dbReference type="AlphaFoldDB" id="A0A0A9FGI0"/>
<name>A0A0A9FGI0_ARUDO</name>